<keyword evidence="8 14" id="KW-0675">Receptor</keyword>
<comment type="subcellular location">
    <subcellularLocation>
        <location evidence="1 10">Cell outer membrane</location>
        <topology evidence="1 10">Multi-pass membrane protein</topology>
    </subcellularLocation>
</comment>
<dbReference type="InterPro" id="IPR010105">
    <property type="entry name" value="TonB_sidphr_rcpt"/>
</dbReference>
<gene>
    <name evidence="14" type="ORF">NRP21_27085</name>
</gene>
<dbReference type="InterPro" id="IPR000531">
    <property type="entry name" value="Beta-barrel_TonB"/>
</dbReference>
<evidence type="ECO:0000256" key="4">
    <source>
        <dbReference type="ARBA" id="ARBA00022452"/>
    </source>
</evidence>
<keyword evidence="6 11" id="KW-0798">TonB box</keyword>
<evidence type="ECO:0000313" key="15">
    <source>
        <dbReference type="Proteomes" id="UP001524642"/>
    </source>
</evidence>
<dbReference type="Pfam" id="PF07715">
    <property type="entry name" value="Plug"/>
    <property type="match status" value="1"/>
</dbReference>
<accession>A0ABT1XC75</accession>
<evidence type="ECO:0000256" key="8">
    <source>
        <dbReference type="ARBA" id="ARBA00023170"/>
    </source>
</evidence>
<keyword evidence="4 10" id="KW-1134">Transmembrane beta strand</keyword>
<dbReference type="PANTHER" id="PTHR32552">
    <property type="entry name" value="FERRICHROME IRON RECEPTOR-RELATED"/>
    <property type="match status" value="1"/>
</dbReference>
<dbReference type="InterPro" id="IPR037066">
    <property type="entry name" value="Plug_dom_sf"/>
</dbReference>
<evidence type="ECO:0000259" key="12">
    <source>
        <dbReference type="Pfam" id="PF00593"/>
    </source>
</evidence>
<proteinExistence type="inferred from homology"/>
<keyword evidence="5 10" id="KW-0812">Transmembrane</keyword>
<feature type="domain" description="TonB-dependent receptor plug" evidence="13">
    <location>
        <begin position="87"/>
        <end position="186"/>
    </location>
</feature>
<reference evidence="14 15" key="1">
    <citation type="submission" date="2022-06" db="EMBL/GenBank/DDBJ databases">
        <title>Roseomonas CN29.</title>
        <authorList>
            <person name="Cheng Y."/>
            <person name="He X."/>
        </authorList>
    </citation>
    <scope>NUCLEOTIDE SEQUENCE [LARGE SCALE GENOMIC DNA]</scope>
    <source>
        <strain evidence="14 15">CN29</strain>
    </source>
</reference>
<evidence type="ECO:0000256" key="10">
    <source>
        <dbReference type="PROSITE-ProRule" id="PRU01360"/>
    </source>
</evidence>
<evidence type="ECO:0000256" key="9">
    <source>
        <dbReference type="ARBA" id="ARBA00023237"/>
    </source>
</evidence>
<evidence type="ECO:0000256" key="3">
    <source>
        <dbReference type="ARBA" id="ARBA00022448"/>
    </source>
</evidence>
<dbReference type="PROSITE" id="PS52016">
    <property type="entry name" value="TONB_DEPENDENT_REC_3"/>
    <property type="match status" value="1"/>
</dbReference>
<evidence type="ECO:0000256" key="5">
    <source>
        <dbReference type="ARBA" id="ARBA00022692"/>
    </source>
</evidence>
<name>A0ABT1XC75_9PROT</name>
<keyword evidence="7 10" id="KW-0472">Membrane</keyword>
<protein>
    <submittedName>
        <fullName evidence="14">TonB-dependent siderophore receptor</fullName>
    </submittedName>
</protein>
<evidence type="ECO:0000313" key="14">
    <source>
        <dbReference type="EMBL" id="MCR0985722.1"/>
    </source>
</evidence>
<dbReference type="EMBL" id="JANJOU010000040">
    <property type="protein sequence ID" value="MCR0985722.1"/>
    <property type="molecule type" value="Genomic_DNA"/>
</dbReference>
<dbReference type="InterPro" id="IPR036942">
    <property type="entry name" value="Beta-barrel_TonB_sf"/>
</dbReference>
<dbReference type="PANTHER" id="PTHR32552:SF84">
    <property type="entry name" value="TONB-DEPENDENT RECEPTOR-RELATED"/>
    <property type="match status" value="1"/>
</dbReference>
<evidence type="ECO:0000256" key="6">
    <source>
        <dbReference type="ARBA" id="ARBA00023077"/>
    </source>
</evidence>
<comment type="caution">
    <text evidence="14">The sequence shown here is derived from an EMBL/GenBank/DDBJ whole genome shotgun (WGS) entry which is preliminary data.</text>
</comment>
<comment type="similarity">
    <text evidence="2 10 11">Belongs to the TonB-dependent receptor family.</text>
</comment>
<evidence type="ECO:0000256" key="2">
    <source>
        <dbReference type="ARBA" id="ARBA00009810"/>
    </source>
</evidence>
<organism evidence="14 15">
    <name type="scientific">Roseomonas populi</name>
    <dbReference type="NCBI Taxonomy" id="3121582"/>
    <lineage>
        <taxon>Bacteria</taxon>
        <taxon>Pseudomonadati</taxon>
        <taxon>Pseudomonadota</taxon>
        <taxon>Alphaproteobacteria</taxon>
        <taxon>Acetobacterales</taxon>
        <taxon>Roseomonadaceae</taxon>
        <taxon>Roseomonas</taxon>
    </lineage>
</organism>
<dbReference type="SUPFAM" id="SSF56935">
    <property type="entry name" value="Porins"/>
    <property type="match status" value="1"/>
</dbReference>
<evidence type="ECO:0000259" key="13">
    <source>
        <dbReference type="Pfam" id="PF07715"/>
    </source>
</evidence>
<dbReference type="RefSeq" id="WP_257719368.1">
    <property type="nucleotide sequence ID" value="NZ_JANJOU010000040.1"/>
</dbReference>
<evidence type="ECO:0000256" key="1">
    <source>
        <dbReference type="ARBA" id="ARBA00004571"/>
    </source>
</evidence>
<dbReference type="Gene3D" id="2.170.130.10">
    <property type="entry name" value="TonB-dependent receptor, plug domain"/>
    <property type="match status" value="1"/>
</dbReference>
<dbReference type="Pfam" id="PF00593">
    <property type="entry name" value="TonB_dep_Rec_b-barrel"/>
    <property type="match status" value="1"/>
</dbReference>
<dbReference type="Proteomes" id="UP001524642">
    <property type="component" value="Unassembled WGS sequence"/>
</dbReference>
<evidence type="ECO:0000256" key="11">
    <source>
        <dbReference type="RuleBase" id="RU003357"/>
    </source>
</evidence>
<dbReference type="InterPro" id="IPR039426">
    <property type="entry name" value="TonB-dep_rcpt-like"/>
</dbReference>
<feature type="domain" description="TonB-dependent receptor-like beta-barrel" evidence="12">
    <location>
        <begin position="312"/>
        <end position="716"/>
    </location>
</feature>
<dbReference type="NCBIfam" id="TIGR01783">
    <property type="entry name" value="TonB-siderophor"/>
    <property type="match status" value="1"/>
</dbReference>
<dbReference type="CDD" id="cd01347">
    <property type="entry name" value="ligand_gated_channel"/>
    <property type="match status" value="1"/>
</dbReference>
<keyword evidence="15" id="KW-1185">Reference proteome</keyword>
<dbReference type="Gene3D" id="2.40.170.20">
    <property type="entry name" value="TonB-dependent receptor, beta-barrel domain"/>
    <property type="match status" value="1"/>
</dbReference>
<keyword evidence="3 10" id="KW-0813">Transport</keyword>
<evidence type="ECO:0000256" key="7">
    <source>
        <dbReference type="ARBA" id="ARBA00023136"/>
    </source>
</evidence>
<sequence length="748" mass="81919">MRPIFLPSRPARDTSLAPSFLASGHPPRTTLAIGLGCILLSSTGLTGPVLAQEATVQVPEVSVEGRGAAVRLHQTSQAGSLLGLTPAETPATVDVITQEEMQERGLRDLVEVYNAAPGVRAGNIPGAPAVANIRGLPRTAVGYLLDGARAIDPGLISRTYDSFAFERVEFIKGPASVVNGTGSLAGSINLVTRQPVIGSDFYEGLLGYGSFNSLRTGASFNHSYGNWGALRSAFSYSSSDGYVDDTDSRRISFTTAFTARPTDRLTLDTSVAYFHDNYGTPYQGTTLVPRAFARDPSDIVSTANGFVIDRATRSRNYNVENGVQRSDAFWLRQNARYRLSSEWTLSNEFSYYTSDRRWANSEDYTFNARTSLLDRTSTLITHDQQFVSDRIAASYDGRIGGLRNRFTGGYEFYQTDLTSHRRFGTMASVDPFNPVRGIFPADTAANFPTRQDFDSTARSHSVFAENALNITPSWLVLGGIRHEGIDLDRRVDDLNAGTTTRFNRHFDSLSWRLGTVYEALPNLSLYAQYTRATVPITTLLLSNTANARFDLSSGHAYEVGTKASLLDNRASVTASLYQIEQDDILTRDPSQPALVRQGGSLRSRGVEVDILADVTPQWRVGMNAALQRVEYTELRDSAGRDLSGRRPPNSANFLLNAYTSYRLSDIPLSFGASVRHVGTSYTDDANTIKVEPYTLLDAFVAYEVGGGTLTLRGRNLTNAFYAEWSGFGSQQVYLGAPLSVDLTYSIRF</sequence>
<keyword evidence="9 10" id="KW-0998">Cell outer membrane</keyword>
<dbReference type="InterPro" id="IPR012910">
    <property type="entry name" value="Plug_dom"/>
</dbReference>